<keyword evidence="2" id="KW-1185">Reference proteome</keyword>
<dbReference type="EMBL" id="CP015093">
    <property type="protein sequence ID" value="APZ54937.1"/>
    <property type="molecule type" value="Genomic_DNA"/>
</dbReference>
<dbReference type="Proteomes" id="UP000187059">
    <property type="component" value="Chromosome"/>
</dbReference>
<reference evidence="1 2" key="1">
    <citation type="submission" date="2016-04" db="EMBL/GenBank/DDBJ databases">
        <title>Deep-sea bacteria in the southern Pacific.</title>
        <authorList>
            <person name="Tang K."/>
        </authorList>
    </citation>
    <scope>NUCLEOTIDE SEQUENCE [LARGE SCALE GENOMIC DNA]</scope>
    <source>
        <strain evidence="1 2">JLT2014</strain>
    </source>
</reference>
<protein>
    <submittedName>
        <fullName evidence="1">Uncharacterized protein</fullName>
    </submittedName>
</protein>
<evidence type="ECO:0000313" key="1">
    <source>
        <dbReference type="EMBL" id="APZ54937.1"/>
    </source>
</evidence>
<dbReference type="KEGG" id="paby:Ga0080574_TMP4603"/>
<evidence type="ECO:0000313" key="2">
    <source>
        <dbReference type="Proteomes" id="UP000187059"/>
    </source>
</evidence>
<accession>A0A1P8UZY1</accession>
<sequence length="87" mass="9252">MASPHDGVSLDAGDLIQFDLMQAENLRFACNPKRLVQKQYPELAQNLRGASPMAGGGAAQARAAARPAGKVVAFPDRRFLAETLKAS</sequence>
<name>A0A1P8UZY1_9RHOB</name>
<organism evidence="1 2">
    <name type="scientific">Salipiger abyssi</name>
    <dbReference type="NCBI Taxonomy" id="1250539"/>
    <lineage>
        <taxon>Bacteria</taxon>
        <taxon>Pseudomonadati</taxon>
        <taxon>Pseudomonadota</taxon>
        <taxon>Alphaproteobacteria</taxon>
        <taxon>Rhodobacterales</taxon>
        <taxon>Roseobacteraceae</taxon>
        <taxon>Salipiger</taxon>
    </lineage>
</organism>
<gene>
    <name evidence="1" type="ORF">Ga0080574_TMP4603</name>
</gene>
<proteinExistence type="predicted"/>
<dbReference type="AlphaFoldDB" id="A0A1P8UZY1"/>